<reference evidence="3" key="1">
    <citation type="journal article" date="2019" name="Int. J. Syst. Evol. Microbiol.">
        <title>The Global Catalogue of Microorganisms (GCM) 10K type strain sequencing project: providing services to taxonomists for standard genome sequencing and annotation.</title>
        <authorList>
            <consortium name="The Broad Institute Genomics Platform"/>
            <consortium name="The Broad Institute Genome Sequencing Center for Infectious Disease"/>
            <person name="Wu L."/>
            <person name="Ma J."/>
        </authorList>
    </citation>
    <scope>NUCLEOTIDE SEQUENCE [LARGE SCALE GENOMIC DNA]</scope>
    <source>
        <strain evidence="3">KCTC 42866</strain>
    </source>
</reference>
<evidence type="ECO:0000256" key="1">
    <source>
        <dbReference type="SAM" id="SignalP"/>
    </source>
</evidence>
<dbReference type="InterPro" id="IPR029045">
    <property type="entry name" value="ClpP/crotonase-like_dom_sf"/>
</dbReference>
<dbReference type="EMBL" id="JBHULL010000003">
    <property type="protein sequence ID" value="MFD2581349.1"/>
    <property type="molecule type" value="Genomic_DNA"/>
</dbReference>
<proteinExistence type="predicted"/>
<accession>A0ABW5MHY8</accession>
<gene>
    <name evidence="2" type="ORF">ACFSR6_02535</name>
</gene>
<protein>
    <recommendedName>
        <fullName evidence="4">Peptidase S41-like protein</fullName>
    </recommendedName>
</protein>
<evidence type="ECO:0000313" key="3">
    <source>
        <dbReference type="Proteomes" id="UP001597461"/>
    </source>
</evidence>
<dbReference type="SUPFAM" id="SSF52096">
    <property type="entry name" value="ClpP/crotonase"/>
    <property type="match status" value="1"/>
</dbReference>
<organism evidence="2 3">
    <name type="scientific">Pedobacter vanadiisoli</name>
    <dbReference type="NCBI Taxonomy" id="1761975"/>
    <lineage>
        <taxon>Bacteria</taxon>
        <taxon>Pseudomonadati</taxon>
        <taxon>Bacteroidota</taxon>
        <taxon>Sphingobacteriia</taxon>
        <taxon>Sphingobacteriales</taxon>
        <taxon>Sphingobacteriaceae</taxon>
        <taxon>Pedobacter</taxon>
    </lineage>
</organism>
<keyword evidence="1" id="KW-0732">Signal</keyword>
<dbReference type="PROSITE" id="PS51257">
    <property type="entry name" value="PROKAR_LIPOPROTEIN"/>
    <property type="match status" value="1"/>
</dbReference>
<dbReference type="Proteomes" id="UP001597461">
    <property type="component" value="Unassembled WGS sequence"/>
</dbReference>
<feature type="signal peptide" evidence="1">
    <location>
        <begin position="1"/>
        <end position="19"/>
    </location>
</feature>
<comment type="caution">
    <text evidence="2">The sequence shown here is derived from an EMBL/GenBank/DDBJ whole genome shotgun (WGS) entry which is preliminary data.</text>
</comment>
<sequence length="407" mass="45497">MKKAIITALFALISAACFSQTLSKTDFMEDLEFLKKTLPVKHTNLFAKIDSNQFKNKVDQVSIRSNGFDRNRFIVELFRLTKSIGDEHTFIEVNFTKVLPIQFGLFKEGLFVVGIDPANSPVLNSKLESINGHPVNDILARFKEIIQDENPMYFNDRLLQYLNNPVLLNGLALISSDSTATFTLSNAAGQLQNIKLKAVAGKDATKLNLAQSGNNLLSHKKSSNYWFDYQADTKTLYFNYSDCSEHASYPFAKFAGELFAVIDKQKPNKIILDLRSNSGGNSAILNPFIEKIAASYLNKKGKFYVLIGTHTFSSTVMNAVRIKRNTTAILVGQPSSGNINGYGEVRGFALPKSKIIVAYSTRYWENWKGKKGPLKPDTYVEYSIKNYVKGKDEALAQADKSFGLLKQ</sequence>
<keyword evidence="3" id="KW-1185">Reference proteome</keyword>
<evidence type="ECO:0008006" key="4">
    <source>
        <dbReference type="Google" id="ProtNLM"/>
    </source>
</evidence>
<dbReference type="RefSeq" id="WP_379074492.1">
    <property type="nucleotide sequence ID" value="NZ_JBHULL010000003.1"/>
</dbReference>
<evidence type="ECO:0000313" key="2">
    <source>
        <dbReference type="EMBL" id="MFD2581349.1"/>
    </source>
</evidence>
<feature type="chain" id="PRO_5045733544" description="Peptidase S41-like protein" evidence="1">
    <location>
        <begin position="20"/>
        <end position="407"/>
    </location>
</feature>
<name>A0ABW5MHY8_9SPHI</name>
<dbReference type="Gene3D" id="3.90.226.10">
    <property type="entry name" value="2-enoyl-CoA Hydratase, Chain A, domain 1"/>
    <property type="match status" value="1"/>
</dbReference>